<dbReference type="InterPro" id="IPR050090">
    <property type="entry name" value="Tyrosine_recombinase_XerCD"/>
</dbReference>
<evidence type="ECO:0000313" key="4">
    <source>
        <dbReference type="EMBL" id="QWW81165.1"/>
    </source>
</evidence>
<dbReference type="RefSeq" id="WP_207291935.1">
    <property type="nucleotide sequence ID" value="NZ_CP071383.1"/>
</dbReference>
<keyword evidence="1" id="KW-0229">DNA integration</keyword>
<dbReference type="Proteomes" id="UP000683497">
    <property type="component" value="Chromosome"/>
</dbReference>
<organism evidence="4 5">
    <name type="scientific">Leclercia pneumoniae</name>
    <dbReference type="NCBI Taxonomy" id="2815358"/>
    <lineage>
        <taxon>Bacteria</taxon>
        <taxon>Pseudomonadati</taxon>
        <taxon>Pseudomonadota</taxon>
        <taxon>Gammaproteobacteria</taxon>
        <taxon>Enterobacterales</taxon>
        <taxon>Enterobacteriaceae</taxon>
        <taxon>Leclercia</taxon>
    </lineage>
</organism>
<evidence type="ECO:0000256" key="2">
    <source>
        <dbReference type="ARBA" id="ARBA00023172"/>
    </source>
</evidence>
<dbReference type="PANTHER" id="PTHR30349:SF64">
    <property type="entry name" value="PROPHAGE INTEGRASE INTD-RELATED"/>
    <property type="match status" value="1"/>
</dbReference>
<proteinExistence type="predicted"/>
<dbReference type="SUPFAM" id="SSF56349">
    <property type="entry name" value="DNA breaking-rejoining enzymes"/>
    <property type="match status" value="1"/>
</dbReference>
<dbReference type="PROSITE" id="PS51898">
    <property type="entry name" value="TYR_RECOMBINASE"/>
    <property type="match status" value="1"/>
</dbReference>
<dbReference type="Pfam" id="PF00589">
    <property type="entry name" value="Phage_integrase"/>
    <property type="match status" value="1"/>
</dbReference>
<name>A0ABX8JY19_9ENTR</name>
<evidence type="ECO:0000259" key="3">
    <source>
        <dbReference type="PROSITE" id="PS51898"/>
    </source>
</evidence>
<dbReference type="EMBL" id="CP076838">
    <property type="protein sequence ID" value="QWW81165.1"/>
    <property type="molecule type" value="Genomic_DNA"/>
</dbReference>
<dbReference type="InterPro" id="IPR002104">
    <property type="entry name" value="Integrase_catalytic"/>
</dbReference>
<dbReference type="InterPro" id="IPR013762">
    <property type="entry name" value="Integrase-like_cat_sf"/>
</dbReference>
<feature type="domain" description="Tyr recombinase" evidence="3">
    <location>
        <begin position="158"/>
        <end position="326"/>
    </location>
</feature>
<protein>
    <submittedName>
        <fullName evidence="4">Site-specific integrase</fullName>
    </submittedName>
</protein>
<gene>
    <name evidence="4" type="ORF">KQ929_08120</name>
</gene>
<evidence type="ECO:0000256" key="1">
    <source>
        <dbReference type="ARBA" id="ARBA00022908"/>
    </source>
</evidence>
<evidence type="ECO:0000313" key="5">
    <source>
        <dbReference type="Proteomes" id="UP000683497"/>
    </source>
</evidence>
<dbReference type="CDD" id="cd00796">
    <property type="entry name" value="INT_Rci_Hp1_C"/>
    <property type="match status" value="1"/>
</dbReference>
<keyword evidence="2" id="KW-0233">DNA recombination</keyword>
<reference evidence="4 5" key="1">
    <citation type="submission" date="2021-06" db="EMBL/GenBank/DDBJ databases">
        <title>Leclercia pneumoniae sp. nov.</title>
        <authorList>
            <person name="Hoenemann M."/>
            <person name="Viehweger A."/>
            <person name="Dietze N."/>
        </authorList>
    </citation>
    <scope>NUCLEOTIDE SEQUENCE [LARGE SCALE GENOMIC DNA]</scope>
    <source>
        <strain evidence="5">49125</strain>
    </source>
</reference>
<sequence>MPIYKRGKTYWVDISAPDGTRVRHSSGTEEKAKAQEYHDKLKHEMWDVSRLDKRKEHLFEEIVIMALKDAEGQKLYDTKKGYAKYWLSVFKGRAISTIQGDEIARKMPTHAQHKSRKPLENGTINRYRAFIIRAFSLALKHGWIDHRPYVPELREPKVRVRWIRKWQARELIESISAPVLKRIVSFALLTGARRGEILTLRWDNVDIENRNAMVTAENAKSGRARSLPLNDEAIRVLRECDMSCEYVFSINGERLMDIERKEFNRALQSVQISDFRFHDLRHTWASWHIQNGTPLMMLKEMGGWETLEMVKKYAHLSAEHLNRFVDSVTFLTQDDELQKIRGEKKRVSG</sequence>
<accession>A0ABX8JY19</accession>
<dbReference type="InterPro" id="IPR011010">
    <property type="entry name" value="DNA_brk_join_enz"/>
</dbReference>
<dbReference type="Gene3D" id="1.10.443.10">
    <property type="entry name" value="Intergrase catalytic core"/>
    <property type="match status" value="1"/>
</dbReference>
<dbReference type="PANTHER" id="PTHR30349">
    <property type="entry name" value="PHAGE INTEGRASE-RELATED"/>
    <property type="match status" value="1"/>
</dbReference>
<keyword evidence="5" id="KW-1185">Reference proteome</keyword>